<feature type="region of interest" description="Disordered" evidence="1">
    <location>
        <begin position="113"/>
        <end position="135"/>
    </location>
</feature>
<evidence type="ECO:0000313" key="3">
    <source>
        <dbReference type="Proteomes" id="UP000002743"/>
    </source>
</evidence>
<protein>
    <submittedName>
        <fullName evidence="2">Uncharacterized protein</fullName>
    </submittedName>
</protein>
<reference evidence="3" key="1">
    <citation type="submission" date="2009-07" db="EMBL/GenBank/DDBJ databases">
        <title>Complete sequence of chromosome of Methylovorus sp. SIP3-4.</title>
        <authorList>
            <person name="Lucas S."/>
            <person name="Copeland A."/>
            <person name="Lapidus A."/>
            <person name="Glavina del Rio T."/>
            <person name="Tice H."/>
            <person name="Bruce D."/>
            <person name="Goodwin L."/>
            <person name="Pitluck S."/>
            <person name="Clum A."/>
            <person name="Larimer F."/>
            <person name="Land M."/>
            <person name="Hauser L."/>
            <person name="Kyrpides N."/>
            <person name="Mikhailova N."/>
            <person name="Kayluzhnaya M."/>
            <person name="Chistoserdova L."/>
        </authorList>
    </citation>
    <scope>NUCLEOTIDE SEQUENCE [LARGE SCALE GENOMIC DNA]</scope>
    <source>
        <strain evidence="3">SIP3-4</strain>
    </source>
</reference>
<dbReference type="EMBL" id="CP001674">
    <property type="protein sequence ID" value="ACT51182.1"/>
    <property type="molecule type" value="Genomic_DNA"/>
</dbReference>
<name>C6X739_METGS</name>
<dbReference type="HOGENOM" id="CLU_1883324_0_0_4"/>
<dbReference type="eggNOG" id="ENOG50313RM">
    <property type="taxonomic scope" value="Bacteria"/>
</dbReference>
<evidence type="ECO:0000313" key="2">
    <source>
        <dbReference type="EMBL" id="ACT51182.1"/>
    </source>
</evidence>
<evidence type="ECO:0000256" key="1">
    <source>
        <dbReference type="SAM" id="MobiDB-lite"/>
    </source>
</evidence>
<organism evidence="2 3">
    <name type="scientific">Methylovorus glucosotrophus (strain SIP3-4)</name>
    <dbReference type="NCBI Taxonomy" id="582744"/>
    <lineage>
        <taxon>Bacteria</taxon>
        <taxon>Pseudomonadati</taxon>
        <taxon>Pseudomonadota</taxon>
        <taxon>Betaproteobacteria</taxon>
        <taxon>Nitrosomonadales</taxon>
        <taxon>Methylophilaceae</taxon>
        <taxon>Methylovorus</taxon>
    </lineage>
</organism>
<accession>C6X739</accession>
<dbReference type="Proteomes" id="UP000002743">
    <property type="component" value="Chromosome"/>
</dbReference>
<keyword evidence="3" id="KW-1185">Reference proteome</keyword>
<dbReference type="RefSeq" id="WP_013442731.1">
    <property type="nucleotide sequence ID" value="NC_012969.1"/>
</dbReference>
<proteinExistence type="predicted"/>
<dbReference type="OrthoDB" id="8538789at2"/>
<dbReference type="AlphaFoldDB" id="C6X739"/>
<feature type="compositionally biased region" description="Low complexity" evidence="1">
    <location>
        <begin position="30"/>
        <end position="52"/>
    </location>
</feature>
<sequence>MSISPFITATPLGAAAAYRTRVESSQAKALELSTQTAEESTQQSTSSVVASEKPLENSQVKSDPAQELQDYMKMSYAEKLQWSWMNAHGISKEEFEAMSPEDKQKLLDQMREELKQKATSAEVDRSQNPPIDVYV</sequence>
<gene>
    <name evidence="2" type="ordered locus">Msip34_1940</name>
</gene>
<reference evidence="2 3" key="2">
    <citation type="journal article" date="2011" name="J. Bacteriol.">
        <title>Genomes of three methylotrophs from a single niche uncover genetic and metabolic divergence of Methylophilaceae.</title>
        <authorList>
            <person name="Lapidus A."/>
            <person name="Clum A."/>
            <person name="Labutti K."/>
            <person name="Kaluzhnaya M.G."/>
            <person name="Lim S."/>
            <person name="Beck D.A."/>
            <person name="Glavina Del Rio T."/>
            <person name="Nolan M."/>
            <person name="Mavromatis K."/>
            <person name="Huntemann M."/>
            <person name="Lucas S."/>
            <person name="Lidstrom M.E."/>
            <person name="Ivanova N."/>
            <person name="Chistoserdova L."/>
        </authorList>
    </citation>
    <scope>NUCLEOTIDE SEQUENCE [LARGE SCALE GENOMIC DNA]</scope>
    <source>
        <strain evidence="2 3">SIP3-4</strain>
    </source>
</reference>
<dbReference type="KEGG" id="mei:Msip34_1940"/>
<feature type="region of interest" description="Disordered" evidence="1">
    <location>
        <begin position="29"/>
        <end position="66"/>
    </location>
</feature>